<feature type="domain" description="Glycine zipper" evidence="3">
    <location>
        <begin position="51"/>
        <end position="93"/>
    </location>
</feature>
<dbReference type="PROSITE" id="PS51257">
    <property type="entry name" value="PROKAR_LIPOPROTEIN"/>
    <property type="match status" value="1"/>
</dbReference>
<dbReference type="AlphaFoldDB" id="A0A212IW52"/>
<feature type="coiled-coil region" evidence="1">
    <location>
        <begin position="139"/>
        <end position="227"/>
    </location>
</feature>
<organism evidence="4">
    <name type="scientific">uncultured Alphaproteobacteria bacterium</name>
    <dbReference type="NCBI Taxonomy" id="91750"/>
    <lineage>
        <taxon>Bacteria</taxon>
        <taxon>Pseudomonadati</taxon>
        <taxon>Pseudomonadota</taxon>
        <taxon>Alphaproteobacteria</taxon>
        <taxon>environmental samples</taxon>
    </lineage>
</organism>
<feature type="chain" id="PRO_5012555573" evidence="2">
    <location>
        <begin position="26"/>
        <end position="234"/>
    </location>
</feature>
<protein>
    <submittedName>
        <fullName evidence="4">Lipoprotein</fullName>
    </submittedName>
</protein>
<keyword evidence="2" id="KW-0732">Signal</keyword>
<keyword evidence="4" id="KW-0449">Lipoprotein</keyword>
<feature type="signal peptide" evidence="2">
    <location>
        <begin position="1"/>
        <end position="25"/>
    </location>
</feature>
<dbReference type="Pfam" id="PF13488">
    <property type="entry name" value="Gly-zipper_Omp"/>
    <property type="match status" value="1"/>
</dbReference>
<evidence type="ECO:0000313" key="4">
    <source>
        <dbReference type="EMBL" id="SBV91400.1"/>
    </source>
</evidence>
<evidence type="ECO:0000256" key="2">
    <source>
        <dbReference type="SAM" id="SignalP"/>
    </source>
</evidence>
<keyword evidence="1" id="KW-0175">Coiled coil</keyword>
<reference evidence="4" key="1">
    <citation type="submission" date="2016-04" db="EMBL/GenBank/DDBJ databases">
        <authorList>
            <person name="Evans L.H."/>
            <person name="Alamgir A."/>
            <person name="Owens N."/>
            <person name="Weber N.D."/>
            <person name="Virtaneva K."/>
            <person name="Barbian K."/>
            <person name="Babar A."/>
            <person name="Rosenke K."/>
        </authorList>
    </citation>
    <scope>NUCLEOTIDE SEQUENCE</scope>
    <source>
        <strain evidence="4">86</strain>
    </source>
</reference>
<dbReference type="InterPro" id="IPR039567">
    <property type="entry name" value="Gly-zipper"/>
</dbReference>
<name>A0A212IW52_9PROT</name>
<evidence type="ECO:0000259" key="3">
    <source>
        <dbReference type="Pfam" id="PF13488"/>
    </source>
</evidence>
<sequence>MMNSKFFKGVALASALLLGACTTTGNDTARTPAEQKMRDQAATFNTTVAEGAVTGCVVGAIIGILASNRNHGSGAAIGCGAGAALGGATGYMVASTQEKYANEETRLDAMTADLKADNQRLAGLIDSSRQVIASDKAAIENLDKQIAEKKITTAQARAEISKVDENISYLKQTVANLKKREEEYKVARDKAAAEAGAQAAAEVDAEISTLQTQIATLEQDLDGLVTRRKISRVG</sequence>
<accession>A0A212IW52</accession>
<proteinExistence type="predicted"/>
<dbReference type="EMBL" id="FLUO01000001">
    <property type="protein sequence ID" value="SBV91400.1"/>
    <property type="molecule type" value="Genomic_DNA"/>
</dbReference>
<evidence type="ECO:0000256" key="1">
    <source>
        <dbReference type="SAM" id="Coils"/>
    </source>
</evidence>
<gene>
    <name evidence="4" type="ORF">KL86APRO_10122</name>
</gene>